<protein>
    <submittedName>
        <fullName evidence="1">Uncharacterized protein</fullName>
    </submittedName>
</protein>
<gene>
    <name evidence="1" type="ORF">Amme_051_009</name>
</gene>
<evidence type="ECO:0000313" key="2">
    <source>
        <dbReference type="Proteomes" id="UP000019760"/>
    </source>
</evidence>
<proteinExistence type="predicted"/>
<name>A0A023D4X3_ACIMT</name>
<comment type="caution">
    <text evidence="1">The sequence shown here is derived from an EMBL/GenBank/DDBJ whole genome shotgun (WGS) entry which is preliminary data.</text>
</comment>
<keyword evidence="2" id="KW-1185">Reference proteome</keyword>
<accession>A0A023D4X3</accession>
<organism evidence="1 2">
    <name type="scientific">Acidomonas methanolica NBRC 104435</name>
    <dbReference type="NCBI Taxonomy" id="1231351"/>
    <lineage>
        <taxon>Bacteria</taxon>
        <taxon>Pseudomonadati</taxon>
        <taxon>Pseudomonadota</taxon>
        <taxon>Alphaproteobacteria</taxon>
        <taxon>Acetobacterales</taxon>
        <taxon>Acetobacteraceae</taxon>
        <taxon>Acidomonas</taxon>
    </lineage>
</organism>
<sequence length="86" mass="10172">MGHVTLRFGQKMNAFLTKRRRETVFHHDDRTLRNTLFDAAVPFEIRIVVSVNIEADRAVLGDIERRTCEDFRRSFLHENRSVRTAQ</sequence>
<dbReference type="EMBL" id="BAND01000051">
    <property type="protein sequence ID" value="GAJ29193.1"/>
    <property type="molecule type" value="Genomic_DNA"/>
</dbReference>
<evidence type="ECO:0000313" key="1">
    <source>
        <dbReference type="EMBL" id="GAJ29193.1"/>
    </source>
</evidence>
<reference evidence="1 2" key="2">
    <citation type="journal article" date="2014" name="FEMS Microbiol. Lett.">
        <title>Draft genomic DNA sequence of the facultatively methylotrophic bacterium Acidomonas methanolica type strain MB58.</title>
        <authorList>
            <person name="Higashiura N."/>
            <person name="Hadano H."/>
            <person name="Hirakawa H."/>
            <person name="Matsutani M."/>
            <person name="Takabe S."/>
            <person name="Matsushita K."/>
            <person name="Azuma Y."/>
        </authorList>
    </citation>
    <scope>NUCLEOTIDE SEQUENCE [LARGE SCALE GENOMIC DNA]</scope>
    <source>
        <strain evidence="1 2">MB58</strain>
    </source>
</reference>
<dbReference type="AlphaFoldDB" id="A0A023D4X3"/>
<reference evidence="2" key="1">
    <citation type="journal article" date="2014" name="FEMS Microbiol. Lett.">
        <title>Draft Genomic DNA Sequence of the Facultatively Methylotrophic Bacterium Acidomonas methanolica type strain MB58.</title>
        <authorList>
            <person name="Higashiura N."/>
            <person name="Hadano H."/>
            <person name="Hirakawa H."/>
            <person name="Matsutani M."/>
            <person name="Takabe S."/>
            <person name="Matsushita K."/>
            <person name="Azuma Y."/>
        </authorList>
    </citation>
    <scope>NUCLEOTIDE SEQUENCE [LARGE SCALE GENOMIC DNA]</scope>
    <source>
        <strain evidence="2">MB58</strain>
    </source>
</reference>
<dbReference type="Proteomes" id="UP000019760">
    <property type="component" value="Unassembled WGS sequence"/>
</dbReference>